<organism evidence="1">
    <name type="scientific">Diabrotica virgifera virgifera</name>
    <name type="common">western corn rootworm</name>
    <dbReference type="NCBI Taxonomy" id="50390"/>
    <lineage>
        <taxon>Eukaryota</taxon>
        <taxon>Metazoa</taxon>
        <taxon>Ecdysozoa</taxon>
        <taxon>Arthropoda</taxon>
        <taxon>Hexapoda</taxon>
        <taxon>Insecta</taxon>
        <taxon>Pterygota</taxon>
        <taxon>Neoptera</taxon>
        <taxon>Endopterygota</taxon>
        <taxon>Coleoptera</taxon>
        <taxon>Polyphaga</taxon>
        <taxon>Cucujiformia</taxon>
        <taxon>Chrysomeloidea</taxon>
        <taxon>Chrysomelidae</taxon>
        <taxon>Galerucinae</taxon>
        <taxon>Diabroticina</taxon>
        <taxon>Diabroticites</taxon>
        <taxon>Diabrotica</taxon>
    </lineage>
</organism>
<name>A0A6P7GCB9_DIAVI</name>
<reference evidence="1" key="1">
    <citation type="submission" date="2025-08" db="UniProtKB">
        <authorList>
            <consortium name="RefSeq"/>
        </authorList>
    </citation>
    <scope>IDENTIFICATION</scope>
    <source>
        <tissue evidence="1">Whole insect</tissue>
    </source>
</reference>
<dbReference type="RefSeq" id="XP_028147021.1">
    <property type="nucleotide sequence ID" value="XM_028291220.1"/>
</dbReference>
<dbReference type="InParanoid" id="A0A6P7GCB9"/>
<evidence type="ECO:0000313" key="1">
    <source>
        <dbReference type="RefSeq" id="XP_028147021.1"/>
    </source>
</evidence>
<protein>
    <submittedName>
        <fullName evidence="1">Uncharacterized protein LOC114340473</fullName>
    </submittedName>
</protein>
<proteinExistence type="predicted"/>
<gene>
    <name evidence="1" type="primary">LOC114340473</name>
</gene>
<accession>A0A6P7GCB9</accession>
<sequence length="195" mass="23049">MELISKDNLEHINNNYWETYPYIRVSTPILKRKVKLVDTDSQYIKFCEHLHEPPIKTIVRGLQAHKSDLTAGHIILNRQKSKINSEENEIKKSCEDNNSINIYLKSDVVEIIINPTANSTEKETVSIHEKLKDMIQGEIFANRSKYSRKWRKIIDNSKSKWLRILDIFRKEKSVSTLVQYQNKGRYFKYADEICF</sequence>
<dbReference type="AlphaFoldDB" id="A0A6P7GCB9"/>
<dbReference type="OrthoDB" id="6774186at2759"/>